<gene>
    <name evidence="1" type="ORF">PoMZ_11773</name>
</gene>
<dbReference type="Proteomes" id="UP000294847">
    <property type="component" value="Chromosome 5"/>
</dbReference>
<dbReference type="AlphaFoldDB" id="A0A4P7NL58"/>
<protein>
    <submittedName>
        <fullName evidence="1">Uncharacterized protein</fullName>
    </submittedName>
</protein>
<accession>A0A4P7NL58</accession>
<organism evidence="1 2">
    <name type="scientific">Pyricularia oryzae</name>
    <name type="common">Rice blast fungus</name>
    <name type="synonym">Magnaporthe oryzae</name>
    <dbReference type="NCBI Taxonomy" id="318829"/>
    <lineage>
        <taxon>Eukaryota</taxon>
        <taxon>Fungi</taxon>
        <taxon>Dikarya</taxon>
        <taxon>Ascomycota</taxon>
        <taxon>Pezizomycotina</taxon>
        <taxon>Sordariomycetes</taxon>
        <taxon>Sordariomycetidae</taxon>
        <taxon>Magnaporthales</taxon>
        <taxon>Pyriculariaceae</taxon>
        <taxon>Pyricularia</taxon>
    </lineage>
</organism>
<evidence type="ECO:0000313" key="2">
    <source>
        <dbReference type="Proteomes" id="UP000294847"/>
    </source>
</evidence>
<reference evidence="1 2" key="1">
    <citation type="journal article" date="2019" name="Mol. Biol. Evol.">
        <title>Blast fungal genomes show frequent chromosomal changes, gene gains and losses, and effector gene turnover.</title>
        <authorList>
            <person name="Gomez Luciano L.B."/>
            <person name="Jason Tsai I."/>
            <person name="Chuma I."/>
            <person name="Tosa Y."/>
            <person name="Chen Y.H."/>
            <person name="Li J.Y."/>
            <person name="Li M.Y."/>
            <person name="Jade Lu M.Y."/>
            <person name="Nakayashiki H."/>
            <person name="Li W.H."/>
        </authorList>
    </citation>
    <scope>NUCLEOTIDE SEQUENCE [LARGE SCALE GENOMIC DNA]</scope>
    <source>
        <strain evidence="1">MZ5-1-6</strain>
    </source>
</reference>
<evidence type="ECO:0000313" key="1">
    <source>
        <dbReference type="EMBL" id="QBZ62885.1"/>
    </source>
</evidence>
<name>A0A4P7NL58_PYROR</name>
<sequence length="197" mass="20546">MAYRVGESSSRYALASSGGRLWLLVTLEDLAIVDGGQGQAFKTKRNGLVATGAVSPSAEVKILAVASMIELFLGPAVRSLMVVGTELSKIATDALDHGYQQELQAVLAKGADATPDALAAKFGLTGAVKGLTGHLEELPLPWVTPLDLLPAHGEEASVYASQVLVEKVSGLRLDGFTLAALVRVALGAVPVWWDRAA</sequence>
<proteinExistence type="predicted"/>
<dbReference type="EMBL" id="CP034208">
    <property type="protein sequence ID" value="QBZ62885.1"/>
    <property type="molecule type" value="Genomic_DNA"/>
</dbReference>